<dbReference type="EMBL" id="BPLR01009358">
    <property type="protein sequence ID" value="GIY31334.1"/>
    <property type="molecule type" value="Genomic_DNA"/>
</dbReference>
<protein>
    <recommendedName>
        <fullName evidence="3">Transposase</fullName>
    </recommendedName>
</protein>
<reference evidence="1 2" key="1">
    <citation type="submission" date="2021-06" db="EMBL/GenBank/DDBJ databases">
        <title>Caerostris extrusa draft genome.</title>
        <authorList>
            <person name="Kono N."/>
            <person name="Arakawa K."/>
        </authorList>
    </citation>
    <scope>NUCLEOTIDE SEQUENCE [LARGE SCALE GENOMIC DNA]</scope>
</reference>
<organism evidence="1 2">
    <name type="scientific">Caerostris extrusa</name>
    <name type="common">Bark spider</name>
    <name type="synonym">Caerostris bankana</name>
    <dbReference type="NCBI Taxonomy" id="172846"/>
    <lineage>
        <taxon>Eukaryota</taxon>
        <taxon>Metazoa</taxon>
        <taxon>Ecdysozoa</taxon>
        <taxon>Arthropoda</taxon>
        <taxon>Chelicerata</taxon>
        <taxon>Arachnida</taxon>
        <taxon>Araneae</taxon>
        <taxon>Araneomorphae</taxon>
        <taxon>Entelegynae</taxon>
        <taxon>Araneoidea</taxon>
        <taxon>Araneidae</taxon>
        <taxon>Caerostris</taxon>
    </lineage>
</organism>
<evidence type="ECO:0000313" key="1">
    <source>
        <dbReference type="EMBL" id="GIY31334.1"/>
    </source>
</evidence>
<gene>
    <name evidence="1" type="ORF">CEXT_103351</name>
</gene>
<dbReference type="AlphaFoldDB" id="A0AAV4SDE2"/>
<evidence type="ECO:0008006" key="3">
    <source>
        <dbReference type="Google" id="ProtNLM"/>
    </source>
</evidence>
<comment type="caution">
    <text evidence="1">The sequence shown here is derived from an EMBL/GenBank/DDBJ whole genome shotgun (WGS) entry which is preliminary data.</text>
</comment>
<evidence type="ECO:0000313" key="2">
    <source>
        <dbReference type="Proteomes" id="UP001054945"/>
    </source>
</evidence>
<proteinExistence type="predicted"/>
<name>A0AAV4SDE2_CAEEX</name>
<dbReference type="Proteomes" id="UP001054945">
    <property type="component" value="Unassembled WGS sequence"/>
</dbReference>
<keyword evidence="2" id="KW-1185">Reference proteome</keyword>
<accession>A0AAV4SDE2</accession>
<sequence>MDRQLSTDRVLWMSADRMSNGSTRVGCTRKLQSRFLKKAAEDRLIALLNYANIVHNSIRENFHDYGEEDVHT</sequence>